<dbReference type="EMBL" id="JBHLXP010000003">
    <property type="protein sequence ID" value="MFC0049254.1"/>
    <property type="molecule type" value="Genomic_DNA"/>
</dbReference>
<protein>
    <submittedName>
        <fullName evidence="2">DUF3617 family protein</fullName>
    </submittedName>
</protein>
<sequence length="192" mass="21217">MRRFTVFVFSCSTLFSSFHSHATQLQPQTGHWRSQHQVLVNGEDILKQMQALQSQVLAAVPAEQRALVAGMMPKKDLSTAQECLTAAEVALLKTPEQWLTRAKQQLPRCQLQLTGSTTNSVSVKGQCQDQGGYTGSLQGTVTLKTPQWMQMNMQGTGRYKMPLPGQAQNGDVQFKLSSESRWQSASCPAGMR</sequence>
<comment type="caution">
    <text evidence="2">The sequence shown here is derived from an EMBL/GenBank/DDBJ whole genome shotgun (WGS) entry which is preliminary data.</text>
</comment>
<accession>A0ABV6BFU1</accession>
<organism evidence="2 3">
    <name type="scientific">Rheinheimera tilapiae</name>
    <dbReference type="NCBI Taxonomy" id="875043"/>
    <lineage>
        <taxon>Bacteria</taxon>
        <taxon>Pseudomonadati</taxon>
        <taxon>Pseudomonadota</taxon>
        <taxon>Gammaproteobacteria</taxon>
        <taxon>Chromatiales</taxon>
        <taxon>Chromatiaceae</taxon>
        <taxon>Rheinheimera</taxon>
    </lineage>
</organism>
<feature type="chain" id="PRO_5047105727" evidence="1">
    <location>
        <begin position="23"/>
        <end position="192"/>
    </location>
</feature>
<evidence type="ECO:0000313" key="2">
    <source>
        <dbReference type="EMBL" id="MFC0049254.1"/>
    </source>
</evidence>
<name>A0ABV6BFU1_9GAMM</name>
<reference evidence="2 3" key="1">
    <citation type="submission" date="2024-09" db="EMBL/GenBank/DDBJ databases">
        <authorList>
            <person name="Sun Q."/>
            <person name="Mori K."/>
        </authorList>
    </citation>
    <scope>NUCLEOTIDE SEQUENCE [LARGE SCALE GENOMIC DNA]</scope>
    <source>
        <strain evidence="2 3">KCTC 23315</strain>
    </source>
</reference>
<keyword evidence="1" id="KW-0732">Signal</keyword>
<gene>
    <name evidence="2" type="ORF">ACFFJP_13235</name>
</gene>
<evidence type="ECO:0000313" key="3">
    <source>
        <dbReference type="Proteomes" id="UP001589813"/>
    </source>
</evidence>
<dbReference type="Pfam" id="PF12276">
    <property type="entry name" value="DUF3617"/>
    <property type="match status" value="1"/>
</dbReference>
<feature type="signal peptide" evidence="1">
    <location>
        <begin position="1"/>
        <end position="22"/>
    </location>
</feature>
<evidence type="ECO:0000256" key="1">
    <source>
        <dbReference type="SAM" id="SignalP"/>
    </source>
</evidence>
<dbReference type="InterPro" id="IPR022061">
    <property type="entry name" value="DUF3617"/>
</dbReference>
<proteinExistence type="predicted"/>
<dbReference type="Proteomes" id="UP001589813">
    <property type="component" value="Unassembled WGS sequence"/>
</dbReference>
<dbReference type="RefSeq" id="WP_377244762.1">
    <property type="nucleotide sequence ID" value="NZ_JBHLXP010000003.1"/>
</dbReference>
<keyword evidence="3" id="KW-1185">Reference proteome</keyword>